<dbReference type="CDD" id="cd21386">
    <property type="entry name" value="GAT_Hse1"/>
    <property type="match status" value="1"/>
</dbReference>
<dbReference type="EMBL" id="NIDN02000028">
    <property type="protein sequence ID" value="RLL99619.1"/>
    <property type="molecule type" value="Genomic_DNA"/>
</dbReference>
<keyword evidence="13 18" id="KW-0479">Metal-binding</keyword>
<feature type="region of interest" description="Disordered" evidence="20">
    <location>
        <begin position="1723"/>
        <end position="1796"/>
    </location>
</feature>
<dbReference type="Pfam" id="PF13423">
    <property type="entry name" value="UCH_1"/>
    <property type="match status" value="1"/>
</dbReference>
<dbReference type="PROSITE" id="PS50002">
    <property type="entry name" value="SH3"/>
    <property type="match status" value="1"/>
</dbReference>
<comment type="function">
    <text evidence="18">Catalytic subunit of the poly(A)-nuclease (PAN) deadenylation complex, one of two cytoplasmic mRNA deadenylases involved in mRNA turnover. PAN specifically shortens poly(A) tails of RNA and the activity is stimulated by poly(A)-binding protein PAB1. PAN deadenylation is followed by rapid degradation of the shortened mRNA tails by the CCR4-NOT complex. Deadenylated mRNAs are then degraded by two alternative mechanisms, namely exosome-mediated 3'-5' exonucleolytic degradation, or deadenlyation-dependent mRNA decaping and subsequent 5'-3' exonucleolytic degradation by XRN1. May also be involved in post-transcriptional maturation of mRNA poly(A) tails.</text>
</comment>
<feature type="binding site" evidence="18">
    <location>
        <position position="1614"/>
    </location>
    <ligand>
        <name>a divalent metal cation</name>
        <dbReference type="ChEBI" id="CHEBI:60240"/>
        <note>catalytic</note>
    </ligand>
</feature>
<dbReference type="SMART" id="SM00479">
    <property type="entry name" value="EXOIII"/>
    <property type="match status" value="1"/>
</dbReference>
<dbReference type="InterPro" id="IPR001452">
    <property type="entry name" value="SH3_domain"/>
</dbReference>
<feature type="region of interest" description="Disordered" evidence="20">
    <location>
        <begin position="177"/>
        <end position="212"/>
    </location>
</feature>
<dbReference type="CDD" id="cd02672">
    <property type="entry name" value="Peptidase_C19P"/>
    <property type="match status" value="1"/>
</dbReference>
<dbReference type="HAMAP" id="MF_03182">
    <property type="entry name" value="PAN2"/>
    <property type="match status" value="1"/>
</dbReference>
<feature type="domain" description="SH3" evidence="21">
    <location>
        <begin position="215"/>
        <end position="274"/>
    </location>
</feature>
<comment type="subunit">
    <text evidence="18">Forms a heterotrimer with an asymmetric homodimer of the regulatory subunit PAN3 to form the poly(A)-nuclease (PAN) deadenylation complex.</text>
</comment>
<dbReference type="Pfam" id="PF00018">
    <property type="entry name" value="SH3_1"/>
    <property type="match status" value="1"/>
</dbReference>
<dbReference type="STRING" id="1245748.A0A421DBV0"/>
<evidence type="ECO:0000256" key="6">
    <source>
        <dbReference type="ARBA" id="ARBA00011446"/>
    </source>
</evidence>
<comment type="catalytic activity">
    <reaction evidence="1 18">
        <text>Exonucleolytic cleavage of poly(A) to 5'-AMP.</text>
        <dbReference type="EC" id="3.1.13.4"/>
    </reaction>
</comment>
<dbReference type="FunFam" id="2.30.30.40:FF:000072">
    <property type="entry name" value="Unconventional Myosin IB"/>
    <property type="match status" value="1"/>
</dbReference>
<dbReference type="PROSITE" id="PS50179">
    <property type="entry name" value="VHS"/>
    <property type="match status" value="1"/>
</dbReference>
<dbReference type="EC" id="3.1.13.4" evidence="18"/>
<keyword evidence="12 18" id="KW-0540">Nuclease</keyword>
<evidence type="ECO:0000256" key="15">
    <source>
        <dbReference type="ARBA" id="ARBA00022801"/>
    </source>
</evidence>
<keyword evidence="9 18" id="KW-0963">Cytoplasm</keyword>
<evidence type="ECO:0000313" key="25">
    <source>
        <dbReference type="Proteomes" id="UP000215289"/>
    </source>
</evidence>
<evidence type="ECO:0000256" key="7">
    <source>
        <dbReference type="ARBA" id="ARBA00022443"/>
    </source>
</evidence>
<dbReference type="Pfam" id="PF20770">
    <property type="entry name" value="PAN2_N"/>
    <property type="match status" value="1"/>
</dbReference>
<proteinExistence type="inferred from homology"/>
<evidence type="ECO:0000256" key="4">
    <source>
        <dbReference type="ARBA" id="ARBA00004496"/>
    </source>
</evidence>
<dbReference type="SMART" id="SM00288">
    <property type="entry name" value="VHS"/>
    <property type="match status" value="1"/>
</dbReference>
<feature type="region of interest" description="Disordered" evidence="20">
    <location>
        <begin position="140"/>
        <end position="164"/>
    </location>
</feature>
<protein>
    <recommendedName>
        <fullName evidence="18">PAN2-PAN3 deadenylation complex catalytic subunit PAN2</fullName>
        <ecNumber evidence="18">3.1.13.4</ecNumber>
    </recommendedName>
    <alternativeName>
        <fullName evidence="18">PAB1P-dependent poly(A)-specific ribonuclease</fullName>
    </alternativeName>
    <alternativeName>
        <fullName evidence="18">Poly(A)-nuclease deadenylation complex subunit 2</fullName>
        <shortName evidence="18">PAN deadenylation complex subunit 2</shortName>
    </alternativeName>
</protein>
<feature type="compositionally biased region" description="Low complexity" evidence="20">
    <location>
        <begin position="1747"/>
        <end position="1764"/>
    </location>
</feature>
<dbReference type="GO" id="GO:0046872">
    <property type="term" value="F:metal ion binding"/>
    <property type="evidence" value="ECO:0007669"/>
    <property type="project" value="UniProtKB-KW"/>
</dbReference>
<dbReference type="SUPFAM" id="SSF50044">
    <property type="entry name" value="SH3-domain"/>
    <property type="match status" value="1"/>
</dbReference>
<dbReference type="CDD" id="cd11805">
    <property type="entry name" value="SH3_GRB2_like_C"/>
    <property type="match status" value="1"/>
</dbReference>
<evidence type="ECO:0000256" key="10">
    <source>
        <dbReference type="ARBA" id="ARBA00022574"/>
    </source>
</evidence>
<dbReference type="GO" id="GO:0000289">
    <property type="term" value="P:nuclear-transcribed mRNA poly(A) tail shortening"/>
    <property type="evidence" value="ECO:0007669"/>
    <property type="project" value="UniProtKB-UniRule"/>
</dbReference>
<feature type="binding site" evidence="18">
    <location>
        <position position="1673"/>
    </location>
    <ligand>
        <name>a divalent metal cation</name>
        <dbReference type="ChEBI" id="CHEBI:60240"/>
        <note>catalytic</note>
    </ligand>
</feature>
<dbReference type="FunFam" id="3.90.70.10:FF:000135">
    <property type="entry name" value="PAN2-PAN3 deadenylation complex catalytic subunit pan2"/>
    <property type="match status" value="1"/>
</dbReference>
<keyword evidence="11 18" id="KW-0507">mRNA processing</keyword>
<dbReference type="InterPro" id="IPR048841">
    <property type="entry name" value="PAN2_N"/>
</dbReference>
<comment type="caution">
    <text evidence="24">The sequence shown here is derived from an EMBL/GenBank/DDBJ whole genome shotgun (WGS) entry which is preliminary data.</text>
</comment>
<dbReference type="InterPro" id="IPR050785">
    <property type="entry name" value="PAN2-PAN3_catalytic_subunit"/>
</dbReference>
<feature type="binding site" evidence="18">
    <location>
        <position position="1507"/>
    </location>
    <ligand>
        <name>a divalent metal cation</name>
        <dbReference type="ChEBI" id="CHEBI:60240"/>
        <note>catalytic</note>
    </ligand>
</feature>
<comment type="domain">
    <text evidence="18">The linker, or PAN3 interaction domain (PID), between the WD40 repeats and the pseudo-UCH domain mediates interaction with PAN3.</text>
</comment>
<dbReference type="GO" id="GO:0035091">
    <property type="term" value="F:phosphatidylinositol binding"/>
    <property type="evidence" value="ECO:0007669"/>
    <property type="project" value="InterPro"/>
</dbReference>
<dbReference type="PRINTS" id="PR00452">
    <property type="entry name" value="SH3DOMAIN"/>
</dbReference>
<keyword evidence="8" id="KW-0813">Transport</keyword>
<feature type="compositionally biased region" description="Basic and acidic residues" evidence="20">
    <location>
        <begin position="151"/>
        <end position="163"/>
    </location>
</feature>
<dbReference type="SUPFAM" id="SSF50978">
    <property type="entry name" value="WD40 repeat-like"/>
    <property type="match status" value="1"/>
</dbReference>
<feature type="domain" description="USP" evidence="23">
    <location>
        <begin position="1115"/>
        <end position="1453"/>
    </location>
</feature>
<dbReference type="Gene3D" id="1.20.5.1940">
    <property type="match status" value="1"/>
</dbReference>
<feature type="compositionally biased region" description="Low complexity" evidence="20">
    <location>
        <begin position="180"/>
        <end position="210"/>
    </location>
</feature>
<dbReference type="GO" id="GO:0015031">
    <property type="term" value="P:protein transport"/>
    <property type="evidence" value="ECO:0007669"/>
    <property type="project" value="UniProtKB-KW"/>
</dbReference>
<comment type="similarity">
    <text evidence="18">Belongs to the peptidase C19 family. PAN2 subfamily.</text>
</comment>
<feature type="compositionally biased region" description="Low complexity" evidence="20">
    <location>
        <begin position="380"/>
        <end position="397"/>
    </location>
</feature>
<dbReference type="PANTHER" id="PTHR15728:SF0">
    <property type="entry name" value="PAN2-PAN3 DEADENYLATION COMPLEX CATALYTIC SUBUNIT PAN2"/>
    <property type="match status" value="1"/>
</dbReference>
<evidence type="ECO:0000256" key="2">
    <source>
        <dbReference type="ARBA" id="ARBA00002654"/>
    </source>
</evidence>
<comment type="subcellular location">
    <subcellularLocation>
        <location evidence="4 18">Cytoplasm</location>
    </subcellularLocation>
    <subcellularLocation>
        <location evidence="3">Endosome membrane</location>
        <topology evidence="3">Peripheral membrane protein</topology>
        <orientation evidence="3">Cytoplasmic side</orientation>
    </subcellularLocation>
</comment>
<evidence type="ECO:0000259" key="22">
    <source>
        <dbReference type="PROSITE" id="PS50179"/>
    </source>
</evidence>
<keyword evidence="25" id="KW-1185">Reference proteome</keyword>
<dbReference type="InterPro" id="IPR002014">
    <property type="entry name" value="VHS_dom"/>
</dbReference>
<comment type="similarity">
    <text evidence="5">Belongs to the STAM family.</text>
</comment>
<dbReference type="GO" id="GO:0004535">
    <property type="term" value="F:poly(A)-specific ribonuclease activity"/>
    <property type="evidence" value="ECO:0007669"/>
    <property type="project" value="UniProtKB-UniRule"/>
</dbReference>
<dbReference type="GO" id="GO:0016192">
    <property type="term" value="P:vesicle-mediated transport"/>
    <property type="evidence" value="ECO:0007669"/>
    <property type="project" value="UniProtKB-ARBA"/>
</dbReference>
<dbReference type="Pfam" id="PF00929">
    <property type="entry name" value="RNase_T"/>
    <property type="match status" value="1"/>
</dbReference>
<keyword evidence="10" id="KW-0853">WD repeat</keyword>
<dbReference type="InterPro" id="IPR028889">
    <property type="entry name" value="USP"/>
</dbReference>
<dbReference type="GO" id="GO:0003676">
    <property type="term" value="F:nucleic acid binding"/>
    <property type="evidence" value="ECO:0007669"/>
    <property type="project" value="InterPro"/>
</dbReference>
<keyword evidence="7 19" id="KW-0728">SH3 domain</keyword>
<dbReference type="InterPro" id="IPR004152">
    <property type="entry name" value="GAT_dom"/>
</dbReference>
<evidence type="ECO:0000256" key="16">
    <source>
        <dbReference type="ARBA" id="ARBA00022839"/>
    </source>
</evidence>
<dbReference type="PRINTS" id="PR00499">
    <property type="entry name" value="P67PHOX"/>
</dbReference>
<dbReference type="CDD" id="cd16978">
    <property type="entry name" value="VHS_HSE1"/>
    <property type="match status" value="1"/>
</dbReference>
<dbReference type="Pfam" id="PF00790">
    <property type="entry name" value="VHS"/>
    <property type="match status" value="1"/>
</dbReference>
<dbReference type="SMART" id="SM00326">
    <property type="entry name" value="SH3"/>
    <property type="match status" value="1"/>
</dbReference>
<feature type="compositionally biased region" description="Polar residues" evidence="20">
    <location>
        <begin position="585"/>
        <end position="594"/>
    </location>
</feature>
<dbReference type="SUPFAM" id="SSF53098">
    <property type="entry name" value="Ribonuclease H-like"/>
    <property type="match status" value="1"/>
</dbReference>
<evidence type="ECO:0000256" key="5">
    <source>
        <dbReference type="ARBA" id="ARBA00009666"/>
    </source>
</evidence>
<comment type="activity regulation">
    <text evidence="18">Positively regulated by the regulatory subunit PAN3.</text>
</comment>
<sequence>MFRAQQNAFDDAVAKATDENLTSENWEYILDVCDKVAAEESGAKDAVAAMIKRLAHRNANVQLYTLELANALAQNCGPKIHRELASRSFTDALLRLANDRNTHQQVKPKILERMQEWAQMFASNPDFGIMEQAYMKLKTQNPNLQPPSKPGKREITDADRQKEEEELQMALALSIREKPSAAPEAKAEPSTSTSAPASQTQAATSQAVPPGTSAATVSRVRALFDFQPSEPGELQFRKGDIIAVLESVYKDWWKGSLRGQTGIFPLNYVEKLPDPTVEELQREAQMEAEVFGQIKNVEKLLTLLSTRSSELNVQDNEEITALYHSTLSIRPKLIELIGKYSQKKDEFTQLNEKFIKARRDYESLLEASMSHPAQPQYARPGQSPYGYPGPAAPVGYPQGPPQSDPQRYFSPRPQDQTHMYPPTSHSPDPRGRTPPAGPSFPQHQQPPPDSYQPVHHRPESTYDHPQELGTSVYDSPVEHPSSSQRLPYHSGAQVPPGVHQQFQHQQQEYPPSGYPPEDASKPPTAGFASQHPQQTLQQPPYPTAPVAHQPPPSHQPPPVPSTASKPTPYPSLTPGTPSGGEYQAYSPSQAGAANSNPTSYYRFPAIAPPPNDVLVRPASGWAKAFRSLNYAMEADWDELSRIPVPPPSPHGLPTVATTIAFDDVSELLWAGNEFGRITSFYGPELQRYTSVRAHPVSDGPVRQILFHERGVISLSPKSVHMITRRGLTQWHLSHEEMTDLYCMSFTAQLNKIIVAGCQKVMFTIDIDKGIVVDKLHTDHNYTMMKKSRYLCAATDTGSVNALSLTDFRVVKSWKSHGTAINDMDARNDLLVTCGFSVRHLGSPIVDPLANVYDLKTLSPLPPIPFHAGAAYVRMHPKLSTTSFVASQTGQLQVVDLMNPNAINLRQANVSFMLGIDISPSGEALAINDAECSIHLWGSPSKIHFNEMSKEVEFADVAPRPPPLDWSPDTPLNMIGMPYYRERLFSAWPSHLVFEVGSPPAPLDQSLIPYLRPAEMGHYAPNPKKTRRYQVENTRALTTAEPALIAPKFLSEKAREQSKFKSEASVSDTAEALAGAKLNGETEDDPLLKYSNVEIKYSRFGVDDFDFRFYNQTNFSGLETHIANSFTNALLQLLKFIPLVRNLALHHAASNCIYETCLLCEMGYLFDMLEKANGQNCQATNLLKTFSSYREASNLGLFEENLTTKSLSSAIQSVNRFFLNQIAHDFRMIMPSSDDLDHRLATIASESIRCMFCQNEIVRPGNSLANELIYPAIDIKQARRNPAFRFSNILRASIERETQNRGWCNYCRRYQQVTIRKSIHRMPLVLILNAALSNPVCRRLWSIPGWLPEEVGIAVDNGQVMCFEGDELKTQLQNKLPNLVVYELVGLVSEIDIPEHQKPHLVSFINVTISSREPEAKSRWHLFNDFLVTEVDKDEALRFNQPWKSPCILAYQAKDARHAVDDSWKNVLDTTLLFREWSLNGGRAVETRQTLTEEEKPTPGTPVALDTEFVDLEKAEIDVKADGSQEIVRPSKSGLARVSVLRGSGVNEGVPFIDDYITIKEPIVDYVTQYSGIKPGDLDPRTSQHNLVPLKVAYKKLWLLLNLGCVFVGHGLASDFRKINIQVPKSQTVDTQYLYFHPGKNRRLSLRYLAWAVFKEYIQEEPAENNQGHDSIEDARMALRLWKKFQEYEDAGIVNQILEEIFREGSKLGFRPPPRNGVATVLSRPGTAVTMQNSSGRNTPSTPDVGGAATATATATATASAPATPRQAFRRSIALTPSNGTFSGPGAGDFFGGSPLK</sequence>
<evidence type="ECO:0000256" key="14">
    <source>
        <dbReference type="ARBA" id="ARBA00022753"/>
    </source>
</evidence>
<dbReference type="GO" id="GO:0000932">
    <property type="term" value="C:P-body"/>
    <property type="evidence" value="ECO:0007669"/>
    <property type="project" value="TreeGrafter"/>
</dbReference>
<evidence type="ECO:0000256" key="18">
    <source>
        <dbReference type="HAMAP-Rule" id="MF_03182"/>
    </source>
</evidence>
<dbReference type="InterPro" id="IPR028881">
    <property type="entry name" value="PAN2_UCH_dom"/>
</dbReference>
<evidence type="ECO:0000256" key="1">
    <source>
        <dbReference type="ARBA" id="ARBA00001663"/>
    </source>
</evidence>
<dbReference type="FunFam" id="2.130.10.10:FF:000459">
    <property type="entry name" value="PAN2-PAN3 deadenylation complex catalytic subunit PAN2"/>
    <property type="match status" value="1"/>
</dbReference>
<dbReference type="CDD" id="cd06143">
    <property type="entry name" value="PAN2_exo"/>
    <property type="match status" value="1"/>
</dbReference>
<dbReference type="FunFam" id="3.30.420.10:FF:000028">
    <property type="entry name" value="PAN2-PAN3 deadenylation complex catalytic subunit PAN2"/>
    <property type="match status" value="1"/>
</dbReference>
<keyword evidence="15 18" id="KW-0378">Hydrolase</keyword>
<comment type="caution">
    <text evidence="18">Lacks conserved residue(s) required for the propagation of feature annotation.</text>
</comment>
<evidence type="ECO:0000259" key="21">
    <source>
        <dbReference type="PROSITE" id="PS50002"/>
    </source>
</evidence>
<keyword evidence="14" id="KW-0967">Endosome</keyword>
<feature type="region of interest" description="Disordered" evidence="20">
    <location>
        <begin position="369"/>
        <end position="594"/>
    </location>
</feature>
<evidence type="ECO:0000256" key="13">
    <source>
        <dbReference type="ARBA" id="ARBA00022723"/>
    </source>
</evidence>
<evidence type="ECO:0000256" key="8">
    <source>
        <dbReference type="ARBA" id="ARBA00022448"/>
    </source>
</evidence>
<dbReference type="Gene3D" id="1.25.40.90">
    <property type="match status" value="1"/>
</dbReference>
<evidence type="ECO:0000256" key="12">
    <source>
        <dbReference type="ARBA" id="ARBA00022722"/>
    </source>
</evidence>
<comment type="cofactor">
    <cofactor evidence="18">
        <name>a divalent metal cation</name>
        <dbReference type="ChEBI" id="CHEBI:60240"/>
    </cofactor>
    <text evidence="18">Binds 2 metal cations per subunit in the catalytic exonuclease domain.</text>
</comment>
<reference evidence="24 25" key="1">
    <citation type="submission" date="2018-08" db="EMBL/GenBank/DDBJ databases">
        <title>Draft genome sequences of two Aspergillus turcosus clinical strains isolated from bronchoalveolar lavage fluid: one azole-susceptible and the other azole-resistant.</title>
        <authorList>
            <person name="Parent-Michaud M."/>
            <person name="Dufresne P.J."/>
            <person name="Fournier E."/>
            <person name="Martineau C."/>
            <person name="Moreira S."/>
            <person name="Perkins V."/>
            <person name="De Repentigny L."/>
            <person name="Dufresne S.F."/>
        </authorList>
    </citation>
    <scope>NUCLEOTIDE SEQUENCE [LARGE SCALE GENOMIC DNA]</scope>
    <source>
        <strain evidence="24">HMR AF 1038</strain>
    </source>
</reference>
<feature type="compositionally biased region" description="Basic and acidic residues" evidence="20">
    <location>
        <begin position="456"/>
        <end position="466"/>
    </location>
</feature>
<dbReference type="Gene3D" id="2.130.10.10">
    <property type="entry name" value="YVTN repeat-like/Quinoprotein amine dehydrogenase"/>
    <property type="match status" value="1"/>
</dbReference>
<evidence type="ECO:0000256" key="9">
    <source>
        <dbReference type="ARBA" id="ARBA00022490"/>
    </source>
</evidence>
<evidence type="ECO:0000259" key="23">
    <source>
        <dbReference type="PROSITE" id="PS50235"/>
    </source>
</evidence>
<dbReference type="GO" id="GO:0006397">
    <property type="term" value="P:mRNA processing"/>
    <property type="evidence" value="ECO:0007669"/>
    <property type="project" value="UniProtKB-KW"/>
</dbReference>
<keyword evidence="16 18" id="KW-0269">Exonuclease</keyword>
<dbReference type="InterPro" id="IPR030843">
    <property type="entry name" value="PAN2"/>
</dbReference>
<dbReference type="InterPro" id="IPR038765">
    <property type="entry name" value="Papain-like_cys_pep_sf"/>
</dbReference>
<dbReference type="GO" id="GO:0010008">
    <property type="term" value="C:endosome membrane"/>
    <property type="evidence" value="ECO:0007669"/>
    <property type="project" value="UniProtKB-SubCell"/>
</dbReference>
<feature type="compositionally biased region" description="Pro residues" evidence="20">
    <location>
        <begin position="539"/>
        <end position="560"/>
    </location>
</feature>
<dbReference type="InterPro" id="IPR012337">
    <property type="entry name" value="RNaseH-like_sf"/>
</dbReference>
<evidence type="ECO:0000256" key="11">
    <source>
        <dbReference type="ARBA" id="ARBA00022664"/>
    </source>
</evidence>
<dbReference type="InterPro" id="IPR036028">
    <property type="entry name" value="SH3-like_dom_sf"/>
</dbReference>
<comment type="domain">
    <text evidence="18">Contains a pseudo-UCH domain. This ubiquitin C-terminal hydrolase (UCH)-like or ubiquitin specific protease (USP)-like domain is predicted to be catalytically inactive because it lacks the active site catalytic triad characteristic of thiol proteases, with residues at the equivalent structural positions that are incompatible with catalysis, and it cannot bind ubiquitin. It functions as a structural scaffold for intra- and intermolecular interactions in the complex.</text>
</comment>
<keyword evidence="17" id="KW-0653">Protein transport</keyword>
<dbReference type="InterPro" id="IPR008942">
    <property type="entry name" value="ENTH_VHS"/>
</dbReference>
<feature type="binding site" evidence="18">
    <location>
        <position position="1505"/>
    </location>
    <ligand>
        <name>a divalent metal cation</name>
        <dbReference type="ChEBI" id="CHEBI:60240"/>
        <note>catalytic</note>
    </ligand>
</feature>
<name>A0A421DBV0_9EURO</name>
<dbReference type="PANTHER" id="PTHR15728">
    <property type="entry name" value="DEADENYLATION COMPLEX CATALYTIC SUBUNIT PAN2"/>
    <property type="match status" value="1"/>
</dbReference>
<dbReference type="PROSITE" id="PS50235">
    <property type="entry name" value="USP_3"/>
    <property type="match status" value="1"/>
</dbReference>
<gene>
    <name evidence="18 24" type="primary">PAN2</name>
    <name evidence="24" type="ORF">CFD26_108121</name>
</gene>
<feature type="compositionally biased region" description="Polar residues" evidence="20">
    <location>
        <begin position="1728"/>
        <end position="1741"/>
    </location>
</feature>
<dbReference type="SUPFAM" id="SSF48464">
    <property type="entry name" value="ENTH/VHS domain"/>
    <property type="match status" value="1"/>
</dbReference>
<evidence type="ECO:0000256" key="20">
    <source>
        <dbReference type="SAM" id="MobiDB-lite"/>
    </source>
</evidence>
<dbReference type="InterPro" id="IPR013520">
    <property type="entry name" value="Ribonucl_H"/>
</dbReference>
<dbReference type="InterPro" id="IPR036397">
    <property type="entry name" value="RNaseH_sf"/>
</dbReference>
<dbReference type="Gene3D" id="3.90.70.10">
    <property type="entry name" value="Cysteine proteinases"/>
    <property type="match status" value="1"/>
</dbReference>
<comment type="subunit">
    <text evidence="6">Component of the ESCRT-0 complex composed of HSE1 and VPS27.</text>
</comment>
<evidence type="ECO:0000256" key="17">
    <source>
        <dbReference type="ARBA" id="ARBA00022927"/>
    </source>
</evidence>
<dbReference type="GO" id="GO:0043130">
    <property type="term" value="F:ubiquitin binding"/>
    <property type="evidence" value="ECO:0007669"/>
    <property type="project" value="InterPro"/>
</dbReference>
<evidence type="ECO:0000313" key="24">
    <source>
        <dbReference type="EMBL" id="RLL99619.1"/>
    </source>
</evidence>
<organism evidence="24 25">
    <name type="scientific">Aspergillus turcosus</name>
    <dbReference type="NCBI Taxonomy" id="1245748"/>
    <lineage>
        <taxon>Eukaryota</taxon>
        <taxon>Fungi</taxon>
        <taxon>Dikarya</taxon>
        <taxon>Ascomycota</taxon>
        <taxon>Pezizomycotina</taxon>
        <taxon>Eurotiomycetes</taxon>
        <taxon>Eurotiomycetidae</taxon>
        <taxon>Eurotiales</taxon>
        <taxon>Aspergillaceae</taxon>
        <taxon>Aspergillus</taxon>
        <taxon>Aspergillus subgen. Fumigati</taxon>
    </lineage>
</organism>
<dbReference type="SUPFAM" id="SSF54001">
    <property type="entry name" value="Cysteine proteinases"/>
    <property type="match status" value="1"/>
</dbReference>
<comment type="function">
    <text evidence="2">Component of the ESCRT-0 complex which is the sorting receptor for ubiquitinated cargo proteins at the multivesicular body (MVB).</text>
</comment>
<feature type="domain" description="VHS" evidence="22">
    <location>
        <begin position="16"/>
        <end position="145"/>
    </location>
</feature>
<evidence type="ECO:0000256" key="19">
    <source>
        <dbReference type="PROSITE-ProRule" id="PRU00192"/>
    </source>
</evidence>
<dbReference type="Gene3D" id="3.30.420.10">
    <property type="entry name" value="Ribonuclease H-like superfamily/Ribonuclease H"/>
    <property type="match status" value="1"/>
</dbReference>
<dbReference type="InterPro" id="IPR015943">
    <property type="entry name" value="WD40/YVTN_repeat-like_dom_sf"/>
</dbReference>
<evidence type="ECO:0000256" key="3">
    <source>
        <dbReference type="ARBA" id="ARBA00004125"/>
    </source>
</evidence>
<dbReference type="GO" id="GO:0007034">
    <property type="term" value="P:vacuolar transport"/>
    <property type="evidence" value="ECO:0007669"/>
    <property type="project" value="UniProtKB-ARBA"/>
</dbReference>
<dbReference type="Proteomes" id="UP000215289">
    <property type="component" value="Unassembled WGS sequence"/>
</dbReference>
<dbReference type="InterPro" id="IPR036322">
    <property type="entry name" value="WD40_repeat_dom_sf"/>
</dbReference>
<dbReference type="Pfam" id="PF03127">
    <property type="entry name" value="GAT"/>
    <property type="match status" value="1"/>
</dbReference>
<dbReference type="Gene3D" id="2.30.30.40">
    <property type="entry name" value="SH3 Domains"/>
    <property type="match status" value="1"/>
</dbReference>
<dbReference type="GO" id="GO:0031251">
    <property type="term" value="C:PAN complex"/>
    <property type="evidence" value="ECO:0007669"/>
    <property type="project" value="UniProtKB-UniRule"/>
</dbReference>
<feature type="compositionally biased region" description="Low complexity" evidence="20">
    <location>
        <begin position="493"/>
        <end position="507"/>
    </location>
</feature>
<accession>A0A421DBV0</accession>
<dbReference type="OrthoDB" id="16516at2759"/>